<dbReference type="GO" id="GO:0003677">
    <property type="term" value="F:DNA binding"/>
    <property type="evidence" value="ECO:0007669"/>
    <property type="project" value="UniProtKB-KW"/>
</dbReference>
<dbReference type="AlphaFoldDB" id="A0A552UY39"/>
<dbReference type="InterPro" id="IPR036388">
    <property type="entry name" value="WH-like_DNA-bd_sf"/>
</dbReference>
<reference evidence="5 6" key="1">
    <citation type="submission" date="2019-07" db="EMBL/GenBank/DDBJ databases">
        <title>Criibacterium bergeronii gen. nov., sp. nov. isolated from human clinical samples.</title>
        <authorList>
            <person name="Maheux A.F."/>
            <person name="Boudreau D.K."/>
            <person name="Berube E."/>
            <person name="Brodeur S."/>
            <person name="Bernard K.A."/>
            <person name="Abed J.Y."/>
            <person name="Ducrey E."/>
            <person name="Guay E.F."/>
            <person name="Raymond F."/>
            <person name="Corbeil J."/>
            <person name="Domingo M.-C."/>
            <person name="Roy P.H."/>
            <person name="Boissinot M."/>
            <person name="Tocheva E.I."/>
            <person name="Omar R.F."/>
        </authorList>
    </citation>
    <scope>NUCLEOTIDE SEQUENCE [LARGE SCALE GENOMIC DNA]</scope>
    <source>
        <strain evidence="5 6">CCRI-24246</strain>
    </source>
</reference>
<sequence length="127" mass="14762">MNFSESELIVLELLWEGECLDENGEIMASKLSDILTEKYGWSKSSNYTFISRLLEKGAITRRYPKYTLKPIVSREEVGARQTEEVVNSVFNGSFIKLFSAFMTQKKVSKEELKEMKKIIEEFDDEDK</sequence>
<evidence type="ECO:0000256" key="2">
    <source>
        <dbReference type="ARBA" id="ARBA00023015"/>
    </source>
</evidence>
<comment type="similarity">
    <text evidence="1">Belongs to the BlaI transcriptional regulatory family.</text>
</comment>
<dbReference type="PIRSF" id="PIRSF019455">
    <property type="entry name" value="CopR_AtkY"/>
    <property type="match status" value="1"/>
</dbReference>
<accession>A0A552UY39</accession>
<evidence type="ECO:0000313" key="6">
    <source>
        <dbReference type="Proteomes" id="UP000319424"/>
    </source>
</evidence>
<dbReference type="Gene3D" id="1.10.4040.10">
    <property type="entry name" value="Penicillinase repressor domain"/>
    <property type="match status" value="1"/>
</dbReference>
<dbReference type="RefSeq" id="WP_144398761.1">
    <property type="nucleotide sequence ID" value="NZ_VJXW01000021.1"/>
</dbReference>
<dbReference type="Proteomes" id="UP000319424">
    <property type="component" value="Unassembled WGS sequence"/>
</dbReference>
<evidence type="ECO:0000256" key="3">
    <source>
        <dbReference type="ARBA" id="ARBA00023125"/>
    </source>
</evidence>
<dbReference type="Pfam" id="PF03965">
    <property type="entry name" value="Penicillinase_R"/>
    <property type="match status" value="1"/>
</dbReference>
<evidence type="ECO:0000256" key="1">
    <source>
        <dbReference type="ARBA" id="ARBA00011046"/>
    </source>
</evidence>
<evidence type="ECO:0000256" key="4">
    <source>
        <dbReference type="ARBA" id="ARBA00023163"/>
    </source>
</evidence>
<dbReference type="InterPro" id="IPR036390">
    <property type="entry name" value="WH_DNA-bd_sf"/>
</dbReference>
<organism evidence="5 6">
    <name type="scientific">Criibacterium bergeronii</name>
    <dbReference type="NCBI Taxonomy" id="1871336"/>
    <lineage>
        <taxon>Bacteria</taxon>
        <taxon>Bacillati</taxon>
        <taxon>Bacillota</taxon>
        <taxon>Clostridia</taxon>
        <taxon>Peptostreptococcales</taxon>
        <taxon>Filifactoraceae</taxon>
        <taxon>Criibacterium</taxon>
    </lineage>
</organism>
<dbReference type="EMBL" id="VJXW01000021">
    <property type="protein sequence ID" value="TRW23145.1"/>
    <property type="molecule type" value="Genomic_DNA"/>
</dbReference>
<keyword evidence="4" id="KW-0804">Transcription</keyword>
<dbReference type="InterPro" id="IPR005650">
    <property type="entry name" value="BlaI_family"/>
</dbReference>
<name>A0A552UY39_9FIRM</name>
<dbReference type="OrthoDB" id="9795583at2"/>
<proteinExistence type="inferred from homology"/>
<keyword evidence="3" id="KW-0238">DNA-binding</keyword>
<dbReference type="GO" id="GO:0045892">
    <property type="term" value="P:negative regulation of DNA-templated transcription"/>
    <property type="evidence" value="ECO:0007669"/>
    <property type="project" value="InterPro"/>
</dbReference>
<gene>
    <name evidence="5" type="ORF">FL857_10495</name>
</gene>
<dbReference type="Gene3D" id="1.10.10.10">
    <property type="entry name" value="Winged helix-like DNA-binding domain superfamily/Winged helix DNA-binding domain"/>
    <property type="match status" value="1"/>
</dbReference>
<dbReference type="SUPFAM" id="SSF46785">
    <property type="entry name" value="Winged helix' DNA-binding domain"/>
    <property type="match status" value="1"/>
</dbReference>
<comment type="caution">
    <text evidence="5">The sequence shown here is derived from an EMBL/GenBank/DDBJ whole genome shotgun (WGS) entry which is preliminary data.</text>
</comment>
<evidence type="ECO:0000313" key="5">
    <source>
        <dbReference type="EMBL" id="TRW23145.1"/>
    </source>
</evidence>
<protein>
    <submittedName>
        <fullName evidence="5">BlaI/MecI/CopY family transcriptional regulator</fullName>
    </submittedName>
</protein>
<keyword evidence="2" id="KW-0805">Transcription regulation</keyword>